<dbReference type="PROSITE" id="PS50127">
    <property type="entry name" value="UBC_2"/>
    <property type="match status" value="1"/>
</dbReference>
<protein>
    <recommendedName>
        <fullName evidence="5">UBC core domain-containing protein</fullName>
    </recommendedName>
</protein>
<keyword evidence="1" id="KW-0808">Transferase</keyword>
<keyword evidence="7" id="KW-1185">Reference proteome</keyword>
<dbReference type="SMART" id="SM00212">
    <property type="entry name" value="UBCc"/>
    <property type="match status" value="1"/>
</dbReference>
<evidence type="ECO:0000256" key="2">
    <source>
        <dbReference type="ARBA" id="ARBA00022786"/>
    </source>
</evidence>
<dbReference type="Proteomes" id="UP001497512">
    <property type="component" value="Chromosome 5"/>
</dbReference>
<sequence length="103" mass="11456">MDAPSTTSTVSAIVLSEKDVRFLTKIYHPNIDKLGRICLDILKDKWSLALHIRTILLSIQALLSAPNLDDPLAENIAKHWKSDEAEAVATATKEWTQIYAIAN</sequence>
<evidence type="ECO:0000313" key="7">
    <source>
        <dbReference type="Proteomes" id="UP001497512"/>
    </source>
</evidence>
<evidence type="ECO:0000256" key="4">
    <source>
        <dbReference type="RuleBase" id="RU362109"/>
    </source>
</evidence>
<feature type="domain" description="UBC core" evidence="5">
    <location>
        <begin position="1"/>
        <end position="101"/>
    </location>
</feature>
<dbReference type="PROSITE" id="PS00183">
    <property type="entry name" value="UBC_1"/>
    <property type="match status" value="1"/>
</dbReference>
<gene>
    <name evidence="6" type="ORF">CSSPTR1EN2_LOCUS18344</name>
</gene>
<name>A0ABP0UR14_9BRYO</name>
<keyword evidence="2 4" id="KW-0833">Ubl conjugation pathway</keyword>
<proteinExistence type="inferred from homology"/>
<keyword evidence="4" id="KW-0067">ATP-binding</keyword>
<organism evidence="6 7">
    <name type="scientific">Sphagnum troendelagicum</name>
    <dbReference type="NCBI Taxonomy" id="128251"/>
    <lineage>
        <taxon>Eukaryota</taxon>
        <taxon>Viridiplantae</taxon>
        <taxon>Streptophyta</taxon>
        <taxon>Embryophyta</taxon>
        <taxon>Bryophyta</taxon>
        <taxon>Sphagnophytina</taxon>
        <taxon>Sphagnopsida</taxon>
        <taxon>Sphagnales</taxon>
        <taxon>Sphagnaceae</taxon>
        <taxon>Sphagnum</taxon>
    </lineage>
</organism>
<dbReference type="Pfam" id="PF00179">
    <property type="entry name" value="UQ_con"/>
    <property type="match status" value="1"/>
</dbReference>
<dbReference type="InterPro" id="IPR023313">
    <property type="entry name" value="UBQ-conjugating_AS"/>
</dbReference>
<dbReference type="InterPro" id="IPR000608">
    <property type="entry name" value="UBC"/>
</dbReference>
<evidence type="ECO:0000256" key="3">
    <source>
        <dbReference type="PROSITE-ProRule" id="PRU10133"/>
    </source>
</evidence>
<dbReference type="SUPFAM" id="SSF54495">
    <property type="entry name" value="UBC-like"/>
    <property type="match status" value="1"/>
</dbReference>
<evidence type="ECO:0000256" key="1">
    <source>
        <dbReference type="ARBA" id="ARBA00022679"/>
    </source>
</evidence>
<dbReference type="InterPro" id="IPR016135">
    <property type="entry name" value="UBQ-conjugating_enzyme/RWD"/>
</dbReference>
<comment type="similarity">
    <text evidence="4">Belongs to the ubiquitin-conjugating enzyme family.</text>
</comment>
<reference evidence="6" key="1">
    <citation type="submission" date="2024-02" db="EMBL/GenBank/DDBJ databases">
        <authorList>
            <consortium name="ELIXIR-Norway"/>
            <consortium name="Elixir Norway"/>
        </authorList>
    </citation>
    <scope>NUCLEOTIDE SEQUENCE</scope>
</reference>
<dbReference type="EMBL" id="OZ019897">
    <property type="protein sequence ID" value="CAK9226648.1"/>
    <property type="molecule type" value="Genomic_DNA"/>
</dbReference>
<dbReference type="PANTHER" id="PTHR24068">
    <property type="entry name" value="UBIQUITIN-CONJUGATING ENZYME E2"/>
    <property type="match status" value="1"/>
</dbReference>
<evidence type="ECO:0000259" key="5">
    <source>
        <dbReference type="PROSITE" id="PS50127"/>
    </source>
</evidence>
<evidence type="ECO:0000313" key="6">
    <source>
        <dbReference type="EMBL" id="CAK9226648.1"/>
    </source>
</evidence>
<accession>A0ABP0UR14</accession>
<keyword evidence="4" id="KW-0547">Nucleotide-binding</keyword>
<feature type="active site" description="Glycyl thioester intermediate" evidence="3">
    <location>
        <position position="38"/>
    </location>
</feature>
<dbReference type="Gene3D" id="3.10.110.10">
    <property type="entry name" value="Ubiquitin Conjugating Enzyme"/>
    <property type="match status" value="1"/>
</dbReference>